<dbReference type="EMBL" id="JBHSEC010000019">
    <property type="protein sequence ID" value="MFC4411146.1"/>
    <property type="molecule type" value="Genomic_DNA"/>
</dbReference>
<protein>
    <submittedName>
        <fullName evidence="2">Uncharacterized protein</fullName>
    </submittedName>
</protein>
<evidence type="ECO:0000256" key="1">
    <source>
        <dbReference type="SAM" id="Phobius"/>
    </source>
</evidence>
<comment type="caution">
    <text evidence="2">The sequence shown here is derived from an EMBL/GenBank/DDBJ whole genome shotgun (WGS) entry which is preliminary data.</text>
</comment>
<dbReference type="RefSeq" id="WP_378155751.1">
    <property type="nucleotide sequence ID" value="NZ_JBHSEC010000019.1"/>
</dbReference>
<sequence>MELLIYVTIILLLLLLIRTSIPVLHPLYIVIFFFLLLAKLIFEYFIPFIQEYTSLLDLPSARHIRLLLFSALLFFLSDAICKLMKDMGYDSIGTLIHTSVKIIILGFWIKEILSVIGILSKLLSEYA</sequence>
<gene>
    <name evidence="2" type="ORF">ACFOZY_12020</name>
</gene>
<organism evidence="2 3">
    <name type="scientific">Chungangia koreensis</name>
    <dbReference type="NCBI Taxonomy" id="752657"/>
    <lineage>
        <taxon>Bacteria</taxon>
        <taxon>Bacillati</taxon>
        <taxon>Bacillota</taxon>
        <taxon>Bacilli</taxon>
        <taxon>Lactobacillales</taxon>
        <taxon>Chungangia</taxon>
    </lineage>
</organism>
<keyword evidence="3" id="KW-1185">Reference proteome</keyword>
<keyword evidence="1" id="KW-0472">Membrane</keyword>
<accession>A0ABV8X5T8</accession>
<feature type="transmembrane region" description="Helical" evidence="1">
    <location>
        <begin position="66"/>
        <end position="85"/>
    </location>
</feature>
<dbReference type="Proteomes" id="UP001595817">
    <property type="component" value="Unassembled WGS sequence"/>
</dbReference>
<feature type="transmembrane region" description="Helical" evidence="1">
    <location>
        <begin position="28"/>
        <end position="46"/>
    </location>
</feature>
<name>A0ABV8X5T8_9LACT</name>
<proteinExistence type="predicted"/>
<reference evidence="3" key="1">
    <citation type="journal article" date="2019" name="Int. J. Syst. Evol. Microbiol.">
        <title>The Global Catalogue of Microorganisms (GCM) 10K type strain sequencing project: providing services to taxonomists for standard genome sequencing and annotation.</title>
        <authorList>
            <consortium name="The Broad Institute Genomics Platform"/>
            <consortium name="The Broad Institute Genome Sequencing Center for Infectious Disease"/>
            <person name="Wu L."/>
            <person name="Ma J."/>
        </authorList>
    </citation>
    <scope>NUCLEOTIDE SEQUENCE [LARGE SCALE GENOMIC DNA]</scope>
    <source>
        <strain evidence="3">CCUG 59778</strain>
    </source>
</reference>
<keyword evidence="1" id="KW-1133">Transmembrane helix</keyword>
<keyword evidence="1" id="KW-0812">Transmembrane</keyword>
<evidence type="ECO:0000313" key="3">
    <source>
        <dbReference type="Proteomes" id="UP001595817"/>
    </source>
</evidence>
<evidence type="ECO:0000313" key="2">
    <source>
        <dbReference type="EMBL" id="MFC4411146.1"/>
    </source>
</evidence>